<evidence type="ECO:0000256" key="1">
    <source>
        <dbReference type="SAM" id="MobiDB-lite"/>
    </source>
</evidence>
<accession>A0ABN9S6N6</accession>
<evidence type="ECO:0000313" key="3">
    <source>
        <dbReference type="Proteomes" id="UP001189429"/>
    </source>
</evidence>
<feature type="region of interest" description="Disordered" evidence="1">
    <location>
        <begin position="43"/>
        <end position="78"/>
    </location>
</feature>
<gene>
    <name evidence="2" type="ORF">PCOR1329_LOCUS25442</name>
</gene>
<comment type="caution">
    <text evidence="2">The sequence shown here is derived from an EMBL/GenBank/DDBJ whole genome shotgun (WGS) entry which is preliminary data.</text>
</comment>
<feature type="non-terminal residue" evidence="2">
    <location>
        <position position="1"/>
    </location>
</feature>
<feature type="compositionally biased region" description="Basic residues" evidence="1">
    <location>
        <begin position="299"/>
        <end position="333"/>
    </location>
</feature>
<feature type="region of interest" description="Disordered" evidence="1">
    <location>
        <begin position="275"/>
        <end position="333"/>
    </location>
</feature>
<proteinExistence type="predicted"/>
<keyword evidence="3" id="KW-1185">Reference proteome</keyword>
<feature type="compositionally biased region" description="Low complexity" evidence="1">
    <location>
        <begin position="281"/>
        <end position="298"/>
    </location>
</feature>
<sequence>ASDAARGGSPDAAAAAAAALADGQRAAAALASRGSDRTVTFLEDSLIGDESPSRRSFVRKPTSTAPPRGTPKALAAPRNGLLSDECEEQEDVGGGDWAAGEDEAGFAKAPMNTTASTWLPASLDRGPLESPMETTQEEFFRSEMAAGSARATAEDMFRPETPILMFVDRASFPGHVDPDGHETLFQPSACDAATPQAAEPPPVITDEAWEAELLEWKRRYGCPDALAAVAAEAPTQAAAAAEQAPALLAAPPPEAAAPAAPCQQVEERCQLRGSSPCSPCAQRALRPPAGRRAAAAARWPRRTAPRRARSRLGPRRRRRRRSSSPCCRTRRRRRQPAPWCPLRGLDAGLGLRVRHLRRGVGRRRLAGAPLPVHGQGPGDSDHHRAEPPGPGGRVEEPVRGGRHGEERLLRRPAEAARAREGPAGSWSFVGAPGFAGEGLGQQLGPRRAARDHEAFLLRALRGLRAVPAPLG</sequence>
<protein>
    <submittedName>
        <fullName evidence="2">Uncharacterized protein</fullName>
    </submittedName>
</protein>
<name>A0ABN9S6N6_9DINO</name>
<evidence type="ECO:0000313" key="2">
    <source>
        <dbReference type="EMBL" id="CAK0825278.1"/>
    </source>
</evidence>
<feature type="region of interest" description="Disordered" evidence="1">
    <location>
        <begin position="362"/>
        <end position="449"/>
    </location>
</feature>
<organism evidence="2 3">
    <name type="scientific">Prorocentrum cordatum</name>
    <dbReference type="NCBI Taxonomy" id="2364126"/>
    <lineage>
        <taxon>Eukaryota</taxon>
        <taxon>Sar</taxon>
        <taxon>Alveolata</taxon>
        <taxon>Dinophyceae</taxon>
        <taxon>Prorocentrales</taxon>
        <taxon>Prorocentraceae</taxon>
        <taxon>Prorocentrum</taxon>
    </lineage>
</organism>
<reference evidence="2" key="1">
    <citation type="submission" date="2023-10" db="EMBL/GenBank/DDBJ databases">
        <authorList>
            <person name="Chen Y."/>
            <person name="Shah S."/>
            <person name="Dougan E. K."/>
            <person name="Thang M."/>
            <person name="Chan C."/>
        </authorList>
    </citation>
    <scope>NUCLEOTIDE SEQUENCE [LARGE SCALE GENOMIC DNA]</scope>
</reference>
<dbReference type="EMBL" id="CAUYUJ010008891">
    <property type="protein sequence ID" value="CAK0825278.1"/>
    <property type="molecule type" value="Genomic_DNA"/>
</dbReference>
<feature type="compositionally biased region" description="Basic and acidic residues" evidence="1">
    <location>
        <begin position="393"/>
        <end position="420"/>
    </location>
</feature>
<dbReference type="Proteomes" id="UP001189429">
    <property type="component" value="Unassembled WGS sequence"/>
</dbReference>